<dbReference type="InterPro" id="IPR011047">
    <property type="entry name" value="Quinoprotein_ADH-like_sf"/>
</dbReference>
<dbReference type="KEGG" id="samy:DB32_007506"/>
<dbReference type="Proteomes" id="UP000034883">
    <property type="component" value="Chromosome"/>
</dbReference>
<evidence type="ECO:0000256" key="1">
    <source>
        <dbReference type="SAM" id="MobiDB-lite"/>
    </source>
</evidence>
<organism evidence="2 3">
    <name type="scientific">Sandaracinus amylolyticus</name>
    <dbReference type="NCBI Taxonomy" id="927083"/>
    <lineage>
        <taxon>Bacteria</taxon>
        <taxon>Pseudomonadati</taxon>
        <taxon>Myxococcota</taxon>
        <taxon>Polyangia</taxon>
        <taxon>Polyangiales</taxon>
        <taxon>Sandaracinaceae</taxon>
        <taxon>Sandaracinus</taxon>
    </lineage>
</organism>
<dbReference type="SUPFAM" id="SSF50998">
    <property type="entry name" value="Quinoprotein alcohol dehydrogenase-like"/>
    <property type="match status" value="1"/>
</dbReference>
<accession>A0A0F6YM71</accession>
<sequence>MEVDRTVVRKDAHGHVSSRSRGEGTGPRCPAQMALRRTERATVARPTSISERDGSTHRPTSSIGANEGSTHHTSSWTESPEGSTRRGSSWTGSPEESTHRTSSWIESPGGPTHRDSSWTGRPKGRPIEARAGRIDEHPDWCFRATTSGRSGTRADVGKEPMASCKERARPAPTTARSETRTVREMASRAVAGLLAVSVLACGSGSHRVCVPPSAVVALPVGHAPVVAIDGPSAGPGIPMAVGRTHVLVAEPEGATQLVLRDLPSMRPVWRLSVPAGVWSADVDEPDDEVVVSARSGEIILVRGGSVAWRRADVAPVRASFFGPYVLVDRGGMPPLVLRSLDGRETQEPEGQLFDHAYPFLITGQLGVPMTSEHVNAVSLWRADAGRGLAALWSQSEVRLAHSAGHWVAVERGDGNVIVDARTGSVACVMPPESNIQLESDGAEGFYVTLEHDVCRFSGRDWEWCIDRAGALHVERFGADAILLGEDVRQIDRGSGALVRRFVLPPDFVSLSRDIRARRLLTTDRCFIVSDVAIGSYVHHCSR</sequence>
<protein>
    <submittedName>
        <fullName evidence="2">Uncharacterized protein</fullName>
    </submittedName>
</protein>
<feature type="compositionally biased region" description="Basic and acidic residues" evidence="1">
    <location>
        <begin position="125"/>
        <end position="140"/>
    </location>
</feature>
<reference evidence="2 3" key="1">
    <citation type="submission" date="2015-03" db="EMBL/GenBank/DDBJ databases">
        <title>Genome assembly of Sandaracinus amylolyticus DSM 53668.</title>
        <authorList>
            <person name="Sharma G."/>
            <person name="Subramanian S."/>
        </authorList>
    </citation>
    <scope>NUCLEOTIDE SEQUENCE [LARGE SCALE GENOMIC DNA]</scope>
    <source>
        <strain evidence="2 3">DSM 53668</strain>
    </source>
</reference>
<proteinExistence type="predicted"/>
<feature type="compositionally biased region" description="Polar residues" evidence="1">
    <location>
        <begin position="57"/>
        <end position="81"/>
    </location>
</feature>
<dbReference type="AlphaFoldDB" id="A0A0F6YM71"/>
<keyword evidence="3" id="KW-1185">Reference proteome</keyword>
<gene>
    <name evidence="2" type="ORF">DB32_007506</name>
</gene>
<dbReference type="STRING" id="927083.DB32_007506"/>
<feature type="compositionally biased region" description="Basic and acidic residues" evidence="1">
    <location>
        <begin position="1"/>
        <end position="14"/>
    </location>
</feature>
<name>A0A0F6YM71_9BACT</name>
<evidence type="ECO:0000313" key="3">
    <source>
        <dbReference type="Proteomes" id="UP000034883"/>
    </source>
</evidence>
<dbReference type="EMBL" id="CP011125">
    <property type="protein sequence ID" value="AKF10357.1"/>
    <property type="molecule type" value="Genomic_DNA"/>
</dbReference>
<feature type="region of interest" description="Disordered" evidence="1">
    <location>
        <begin position="1"/>
        <end position="180"/>
    </location>
</feature>
<evidence type="ECO:0000313" key="2">
    <source>
        <dbReference type="EMBL" id="AKF10357.1"/>
    </source>
</evidence>